<feature type="transmembrane region" description="Helical" evidence="7">
    <location>
        <begin position="194"/>
        <end position="215"/>
    </location>
</feature>
<name>A0A853FF22_9BURK</name>
<evidence type="ECO:0000256" key="5">
    <source>
        <dbReference type="ARBA" id="ARBA00022989"/>
    </source>
</evidence>
<dbReference type="InterPro" id="IPR036259">
    <property type="entry name" value="MFS_trans_sf"/>
</dbReference>
<accession>A0A853FF22</accession>
<dbReference type="OrthoDB" id="9810492at2"/>
<evidence type="ECO:0000256" key="2">
    <source>
        <dbReference type="ARBA" id="ARBA00022448"/>
    </source>
</evidence>
<feature type="transmembrane region" description="Helical" evidence="7">
    <location>
        <begin position="326"/>
        <end position="349"/>
    </location>
</feature>
<evidence type="ECO:0000256" key="3">
    <source>
        <dbReference type="ARBA" id="ARBA00022475"/>
    </source>
</evidence>
<dbReference type="Gene3D" id="1.20.1250.20">
    <property type="entry name" value="MFS general substrate transporter like domains"/>
    <property type="match status" value="1"/>
</dbReference>
<feature type="transmembrane region" description="Helical" evidence="7">
    <location>
        <begin position="85"/>
        <end position="110"/>
    </location>
</feature>
<keyword evidence="2" id="KW-0813">Transport</keyword>
<evidence type="ECO:0000256" key="1">
    <source>
        <dbReference type="ARBA" id="ARBA00004651"/>
    </source>
</evidence>
<keyword evidence="4 7" id="KW-0812">Transmembrane</keyword>
<dbReference type="PANTHER" id="PTHR23517">
    <property type="entry name" value="RESISTANCE PROTEIN MDTM, PUTATIVE-RELATED-RELATED"/>
    <property type="match status" value="1"/>
</dbReference>
<dbReference type="InterPro" id="IPR020846">
    <property type="entry name" value="MFS_dom"/>
</dbReference>
<dbReference type="GO" id="GO:0022857">
    <property type="term" value="F:transmembrane transporter activity"/>
    <property type="evidence" value="ECO:0007669"/>
    <property type="project" value="InterPro"/>
</dbReference>
<evidence type="ECO:0000259" key="8">
    <source>
        <dbReference type="PROSITE" id="PS50850"/>
    </source>
</evidence>
<feature type="transmembrane region" description="Helical" evidence="7">
    <location>
        <begin position="31"/>
        <end position="51"/>
    </location>
</feature>
<dbReference type="EMBL" id="JACCEW010000006">
    <property type="protein sequence ID" value="NYT38653.1"/>
    <property type="molecule type" value="Genomic_DNA"/>
</dbReference>
<evidence type="ECO:0000313" key="10">
    <source>
        <dbReference type="Proteomes" id="UP000580517"/>
    </source>
</evidence>
<feature type="transmembrane region" description="Helical" evidence="7">
    <location>
        <begin position="63"/>
        <end position="79"/>
    </location>
</feature>
<feature type="transmembrane region" description="Helical" evidence="7">
    <location>
        <begin position="265"/>
        <end position="288"/>
    </location>
</feature>
<feature type="transmembrane region" description="Helical" evidence="7">
    <location>
        <begin position="153"/>
        <end position="173"/>
    </location>
</feature>
<feature type="domain" description="Major facilitator superfamily (MFS) profile" evidence="8">
    <location>
        <begin position="1"/>
        <end position="380"/>
    </location>
</feature>
<feature type="transmembrane region" description="Helical" evidence="7">
    <location>
        <begin position="355"/>
        <end position="374"/>
    </location>
</feature>
<organism evidence="9 10">
    <name type="scientific">Allopusillimonas soli</name>
    <dbReference type="NCBI Taxonomy" id="659016"/>
    <lineage>
        <taxon>Bacteria</taxon>
        <taxon>Pseudomonadati</taxon>
        <taxon>Pseudomonadota</taxon>
        <taxon>Betaproteobacteria</taxon>
        <taxon>Burkholderiales</taxon>
        <taxon>Alcaligenaceae</taxon>
        <taxon>Allopusillimonas</taxon>
    </lineage>
</organism>
<feature type="transmembrane region" description="Helical" evidence="7">
    <location>
        <begin position="294"/>
        <end position="314"/>
    </location>
</feature>
<evidence type="ECO:0000256" key="4">
    <source>
        <dbReference type="ARBA" id="ARBA00022692"/>
    </source>
</evidence>
<dbReference type="AlphaFoldDB" id="A0A853FF22"/>
<evidence type="ECO:0000313" key="9">
    <source>
        <dbReference type="EMBL" id="NYT38653.1"/>
    </source>
</evidence>
<comment type="subcellular location">
    <subcellularLocation>
        <location evidence="1">Cell membrane</location>
        <topology evidence="1">Multi-pass membrane protein</topology>
    </subcellularLocation>
</comment>
<keyword evidence="3" id="KW-1003">Cell membrane</keyword>
<reference evidence="9 10" key="1">
    <citation type="submission" date="2020-07" db="EMBL/GenBank/DDBJ databases">
        <title>Taxonomic revisions and descriptions of new bacterial species based on genomic comparisons in the high-G+C-content subgroup of the family Alcaligenaceae.</title>
        <authorList>
            <person name="Szabo A."/>
            <person name="Felfoldi T."/>
        </authorList>
    </citation>
    <scope>NUCLEOTIDE SEQUENCE [LARGE SCALE GENOMIC DNA]</scope>
    <source>
        <strain evidence="9 10">DSM 25264</strain>
    </source>
</reference>
<dbReference type="Proteomes" id="UP000580517">
    <property type="component" value="Unassembled WGS sequence"/>
</dbReference>
<dbReference type="InterPro" id="IPR011701">
    <property type="entry name" value="MFS"/>
</dbReference>
<keyword evidence="6 7" id="KW-0472">Membrane</keyword>
<keyword evidence="10" id="KW-1185">Reference proteome</keyword>
<dbReference type="PANTHER" id="PTHR23517:SF13">
    <property type="entry name" value="MAJOR FACILITATOR SUPERFAMILY MFS_1"/>
    <property type="match status" value="1"/>
</dbReference>
<feature type="transmembrane region" description="Helical" evidence="7">
    <location>
        <begin position="122"/>
        <end position="147"/>
    </location>
</feature>
<proteinExistence type="predicted"/>
<dbReference type="Pfam" id="PF07690">
    <property type="entry name" value="MFS_1"/>
    <property type="match status" value="1"/>
</dbReference>
<gene>
    <name evidence="9" type="ORF">H0A68_17370</name>
</gene>
<evidence type="ECO:0000256" key="6">
    <source>
        <dbReference type="ARBA" id="ARBA00023136"/>
    </source>
</evidence>
<sequence length="386" mass="39456">MACAFVVVMAGTTLPTPLYPLYKQQFALSEQAVTVIFATYAFAVLGGLLACGPWSDQVGRRPILAAGLTAAIVSSLLFLDGGRLWILLGARAFSGLSAGLFTATATVAVIELAPAARKAHAALLAACANMGGLGLGPLLAGVVSQYLPWPLHLVYAVHLVLLLAACVVVLRCPETVERPAHLRLQCQRLKLPGSVRPAFAVAAVACFAAFALLGLLTSLEPEILAKVTGVSNRAVIGSLIFLVFVASLCGQILQRRFAAAVRLPLSCLVLILGAGVLAVSMATGSLVLLTLGAVASGLGQGGIFAGSVVAVAAASPDDVKAEVTSLLFVVVYLAVAVPVLGLGVAAVAVGVQTAGIAFTVLVMLLAAGTLSALWRRHRAQVPIETN</sequence>
<dbReference type="GO" id="GO:0005886">
    <property type="term" value="C:plasma membrane"/>
    <property type="evidence" value="ECO:0007669"/>
    <property type="project" value="UniProtKB-SubCell"/>
</dbReference>
<evidence type="ECO:0000256" key="7">
    <source>
        <dbReference type="SAM" id="Phobius"/>
    </source>
</evidence>
<dbReference type="SUPFAM" id="SSF103473">
    <property type="entry name" value="MFS general substrate transporter"/>
    <property type="match status" value="1"/>
</dbReference>
<dbReference type="PROSITE" id="PS50850">
    <property type="entry name" value="MFS"/>
    <property type="match status" value="1"/>
</dbReference>
<keyword evidence="5 7" id="KW-1133">Transmembrane helix</keyword>
<comment type="caution">
    <text evidence="9">The sequence shown here is derived from an EMBL/GenBank/DDBJ whole genome shotgun (WGS) entry which is preliminary data.</text>
</comment>
<feature type="transmembrane region" description="Helical" evidence="7">
    <location>
        <begin position="235"/>
        <end position="253"/>
    </location>
</feature>
<protein>
    <submittedName>
        <fullName evidence="9">MFS transporter</fullName>
    </submittedName>
</protein>
<dbReference type="InterPro" id="IPR050171">
    <property type="entry name" value="MFS_Transporters"/>
</dbReference>